<proteinExistence type="predicted"/>
<evidence type="ECO:0000313" key="2">
    <source>
        <dbReference type="EMBL" id="PKY56262.1"/>
    </source>
</evidence>
<accession>A0A2I1HBK1</accession>
<evidence type="ECO:0000313" key="3">
    <source>
        <dbReference type="Proteomes" id="UP000234323"/>
    </source>
</evidence>
<organism evidence="2 3">
    <name type="scientific">Rhizophagus irregularis</name>
    <dbReference type="NCBI Taxonomy" id="588596"/>
    <lineage>
        <taxon>Eukaryota</taxon>
        <taxon>Fungi</taxon>
        <taxon>Fungi incertae sedis</taxon>
        <taxon>Mucoromycota</taxon>
        <taxon>Glomeromycotina</taxon>
        <taxon>Glomeromycetes</taxon>
        <taxon>Glomerales</taxon>
        <taxon>Glomeraceae</taxon>
        <taxon>Rhizophagus</taxon>
    </lineage>
</organism>
<dbReference type="Proteomes" id="UP000234323">
    <property type="component" value="Unassembled WGS sequence"/>
</dbReference>
<dbReference type="InterPro" id="IPR050167">
    <property type="entry name" value="Ser_Thr_protein_kinase"/>
</dbReference>
<dbReference type="Pfam" id="PF07714">
    <property type="entry name" value="PK_Tyr_Ser-Thr"/>
    <property type="match status" value="1"/>
</dbReference>
<keyword evidence="3" id="KW-1185">Reference proteome</keyword>
<dbReference type="InterPro" id="IPR011009">
    <property type="entry name" value="Kinase-like_dom_sf"/>
</dbReference>
<dbReference type="Gene3D" id="1.10.510.10">
    <property type="entry name" value="Transferase(Phosphotransferase) domain 1"/>
    <property type="match status" value="1"/>
</dbReference>
<name>A0A2I1HBK1_9GLOM</name>
<dbReference type="GO" id="GO:0005524">
    <property type="term" value="F:ATP binding"/>
    <property type="evidence" value="ECO:0007669"/>
    <property type="project" value="InterPro"/>
</dbReference>
<dbReference type="AlphaFoldDB" id="A0A2I1HBK1"/>
<protein>
    <submittedName>
        <fullName evidence="2">Kinase-like protein</fullName>
    </submittedName>
</protein>
<dbReference type="PROSITE" id="PS50011">
    <property type="entry name" value="PROTEIN_KINASE_DOM"/>
    <property type="match status" value="1"/>
</dbReference>
<feature type="domain" description="Protein kinase" evidence="1">
    <location>
        <begin position="1"/>
        <end position="197"/>
    </location>
</feature>
<dbReference type="EMBL" id="LLXI01002120">
    <property type="protein sequence ID" value="PKY56262.1"/>
    <property type="molecule type" value="Genomic_DNA"/>
</dbReference>
<dbReference type="VEuPathDB" id="FungiDB:RhiirA1_469112"/>
<dbReference type="GO" id="GO:0004672">
    <property type="term" value="F:protein kinase activity"/>
    <property type="evidence" value="ECO:0007669"/>
    <property type="project" value="InterPro"/>
</dbReference>
<dbReference type="PANTHER" id="PTHR23257">
    <property type="entry name" value="SERINE-THREONINE PROTEIN KINASE"/>
    <property type="match status" value="1"/>
</dbReference>
<dbReference type="GO" id="GO:0007165">
    <property type="term" value="P:signal transduction"/>
    <property type="evidence" value="ECO:0007669"/>
    <property type="project" value="TreeGrafter"/>
</dbReference>
<dbReference type="InterPro" id="IPR000719">
    <property type="entry name" value="Prot_kinase_dom"/>
</dbReference>
<sequence length="197" mass="22020">MSLSLETSVSLEYSGPRETYETLGVLCWRDIVDMLWSISAGLKYIHEHDLVHGHLHGGNILVESDVNSVDTKITDTGLHGPVDKQLSLKQIYGVIPFVAPEIFNGNTPTKESDIYSFGMVMWMLSADANPSNRPTASQLDECLGDWVTAICDNPDPSELSDQFDAAEEIKFSNLENFNTFSNNEKAIYFSRPLWLID</sequence>
<dbReference type="InterPro" id="IPR001245">
    <property type="entry name" value="Ser-Thr/Tyr_kinase_cat_dom"/>
</dbReference>
<keyword evidence="2" id="KW-0808">Transferase</keyword>
<keyword evidence="2" id="KW-0418">Kinase</keyword>
<comment type="caution">
    <text evidence="2">The sequence shown here is derived from an EMBL/GenBank/DDBJ whole genome shotgun (WGS) entry which is preliminary data.</text>
</comment>
<reference evidence="2 3" key="1">
    <citation type="submission" date="2015-10" db="EMBL/GenBank/DDBJ databases">
        <title>Genome analyses suggest a sexual origin of heterokaryosis in a supposedly ancient asexual fungus.</title>
        <authorList>
            <person name="Ropars J."/>
            <person name="Sedzielewska K."/>
            <person name="Noel J."/>
            <person name="Charron P."/>
            <person name="Farinelli L."/>
            <person name="Marton T."/>
            <person name="Kruger M."/>
            <person name="Pelin A."/>
            <person name="Brachmann A."/>
            <person name="Corradi N."/>
        </authorList>
    </citation>
    <scope>NUCLEOTIDE SEQUENCE [LARGE SCALE GENOMIC DNA]</scope>
    <source>
        <strain evidence="2 3">A4</strain>
    </source>
</reference>
<dbReference type="SUPFAM" id="SSF56112">
    <property type="entry name" value="Protein kinase-like (PK-like)"/>
    <property type="match status" value="1"/>
</dbReference>
<gene>
    <name evidence="2" type="ORF">RhiirA4_428120</name>
</gene>
<evidence type="ECO:0000259" key="1">
    <source>
        <dbReference type="PROSITE" id="PS50011"/>
    </source>
</evidence>
<dbReference type="GO" id="GO:0005737">
    <property type="term" value="C:cytoplasm"/>
    <property type="evidence" value="ECO:0007669"/>
    <property type="project" value="TreeGrafter"/>
</dbReference>